<feature type="region of interest" description="Disordered" evidence="4">
    <location>
        <begin position="248"/>
        <end position="411"/>
    </location>
</feature>
<feature type="non-terminal residue" evidence="5">
    <location>
        <position position="894"/>
    </location>
</feature>
<evidence type="ECO:0000256" key="4">
    <source>
        <dbReference type="SAM" id="MobiDB-lite"/>
    </source>
</evidence>
<keyword evidence="2" id="KW-0379">Hydroxylation</keyword>
<dbReference type="SMART" id="SM00181">
    <property type="entry name" value="EGF"/>
    <property type="match status" value="1"/>
</dbReference>
<gene>
    <name evidence="5" type="ORF">PACLA_8A087970</name>
</gene>
<evidence type="ECO:0000313" key="5">
    <source>
        <dbReference type="EMBL" id="CAB4013217.1"/>
    </source>
</evidence>
<dbReference type="CDD" id="cd00053">
    <property type="entry name" value="EGF"/>
    <property type="match status" value="1"/>
</dbReference>
<dbReference type="SUPFAM" id="SSF53300">
    <property type="entry name" value="vWA-like"/>
    <property type="match status" value="1"/>
</dbReference>
<protein>
    <submittedName>
        <fullName evidence="5">Collagen alpha-1(XII) chain</fullName>
    </submittedName>
</protein>
<dbReference type="Gene3D" id="2.10.25.10">
    <property type="entry name" value="Laminin"/>
    <property type="match status" value="1"/>
</dbReference>
<dbReference type="CDD" id="cd01450">
    <property type="entry name" value="vWFA_subfamily_ECM"/>
    <property type="match status" value="1"/>
</dbReference>
<dbReference type="SMART" id="SM00327">
    <property type="entry name" value="VWA"/>
    <property type="match status" value="1"/>
</dbReference>
<dbReference type="Pfam" id="PF00092">
    <property type="entry name" value="VWA"/>
    <property type="match status" value="1"/>
</dbReference>
<dbReference type="InterPro" id="IPR050525">
    <property type="entry name" value="ECM_Assembly_Org"/>
</dbReference>
<feature type="compositionally biased region" description="Polar residues" evidence="4">
    <location>
        <begin position="356"/>
        <end position="390"/>
    </location>
</feature>
<keyword evidence="1" id="KW-1015">Disulfide bond</keyword>
<dbReference type="GO" id="GO:0005581">
    <property type="term" value="C:collagen trimer"/>
    <property type="evidence" value="ECO:0007669"/>
    <property type="project" value="UniProtKB-KW"/>
</dbReference>
<dbReference type="EMBL" id="CACRXK020007804">
    <property type="protein sequence ID" value="CAB4013217.1"/>
    <property type="molecule type" value="Genomic_DNA"/>
</dbReference>
<comment type="caution">
    <text evidence="5">The sequence shown here is derived from an EMBL/GenBank/DDBJ whole genome shotgun (WGS) entry which is preliminary data.</text>
</comment>
<dbReference type="OrthoDB" id="441660at2759"/>
<feature type="compositionally biased region" description="Polar residues" evidence="4">
    <location>
        <begin position="287"/>
        <end position="304"/>
    </location>
</feature>
<dbReference type="InterPro" id="IPR013320">
    <property type="entry name" value="ConA-like_dom_sf"/>
</dbReference>
<organism evidence="5 6">
    <name type="scientific">Paramuricea clavata</name>
    <name type="common">Red gorgonian</name>
    <name type="synonym">Violescent sea-whip</name>
    <dbReference type="NCBI Taxonomy" id="317549"/>
    <lineage>
        <taxon>Eukaryota</taxon>
        <taxon>Metazoa</taxon>
        <taxon>Cnidaria</taxon>
        <taxon>Anthozoa</taxon>
        <taxon>Octocorallia</taxon>
        <taxon>Malacalcyonacea</taxon>
        <taxon>Plexauridae</taxon>
        <taxon>Paramuricea</taxon>
    </lineage>
</organism>
<accession>A0A6S7I7V3</accession>
<dbReference type="Proteomes" id="UP001152795">
    <property type="component" value="Unassembled WGS sequence"/>
</dbReference>
<name>A0A6S7I7V3_PARCT</name>
<evidence type="ECO:0000256" key="3">
    <source>
        <dbReference type="ARBA" id="ARBA00049648"/>
    </source>
</evidence>
<comment type="similarity">
    <text evidence="3">Belongs to the fibril-associated collagens with interrupted helices (FACIT) family.</text>
</comment>
<dbReference type="Pfam" id="PF00008">
    <property type="entry name" value="EGF"/>
    <property type="match status" value="1"/>
</dbReference>
<dbReference type="PANTHER" id="PTHR24020:SF20">
    <property type="entry name" value="PH DOMAIN-CONTAINING PROTEIN"/>
    <property type="match status" value="1"/>
</dbReference>
<dbReference type="PRINTS" id="PR00453">
    <property type="entry name" value="VWFADOMAIN"/>
</dbReference>
<dbReference type="SUPFAM" id="SSF57196">
    <property type="entry name" value="EGF/Laminin"/>
    <property type="match status" value="1"/>
</dbReference>
<dbReference type="InterPro" id="IPR036465">
    <property type="entry name" value="vWFA_dom_sf"/>
</dbReference>
<dbReference type="PROSITE" id="PS50234">
    <property type="entry name" value="VWFA"/>
    <property type="match status" value="1"/>
</dbReference>
<feature type="compositionally biased region" description="Polar residues" evidence="4">
    <location>
        <begin position="423"/>
        <end position="443"/>
    </location>
</feature>
<reference evidence="5" key="1">
    <citation type="submission" date="2020-04" db="EMBL/GenBank/DDBJ databases">
        <authorList>
            <person name="Alioto T."/>
            <person name="Alioto T."/>
            <person name="Gomez Garrido J."/>
        </authorList>
    </citation>
    <scope>NUCLEOTIDE SEQUENCE</scope>
    <source>
        <strain evidence="5">A484AB</strain>
    </source>
</reference>
<dbReference type="SUPFAM" id="SSF49899">
    <property type="entry name" value="Concanavalin A-like lectins/glucanases"/>
    <property type="match status" value="1"/>
</dbReference>
<evidence type="ECO:0000256" key="1">
    <source>
        <dbReference type="ARBA" id="ARBA00023157"/>
    </source>
</evidence>
<sequence length="894" mass="98096">MKRNNLESRNKAGEKIPDSSPHLDRISRDHIGFHRFRQEQAGTKIVPKVYMSTQRYPRGRPGSMGQLGTYVVTDGHIGAHVYKKGQGIFKLPQEKTISSRNMISSPVAQSSDDMFTRGQALPPRRQLDTRSLQTGDSQEQIMKNAQEYWWKSGYIEGLKKKLDNVPRISGFPSNTGLKGISAVKQGHLYTSKDNMGQARKAEVTDNQTDNQGIIGMIEGKMNTKTRDMGGSQDTNREEIRTYGSQMNTNIQETAGTRNPDGRSGTSRVQIGTLGSEEGENRGHIGISQATNAGQWRSTGGSNIRQAGIKSVQVGNIGQSGTGDGRSGISERQPKTSVDRNTGKWGSLEDRRLAQTRIRNGQSRTNRVQPRTTQVRTNAGQSRTSKGLTTTKTRETDGQMSTNTGESGALGRANIRQWRTFMDSTIGQTRTTKGQSGTTNGQSRTTDGQPGTTDGQSGTTETSSENAVQQENAEISKNTPECSQPVDLAFLVDGSGSIDPFRQFPKVRKFLKELAAAFHVGPAKTKIALVQFSGKVSQKVEFGLNQYSDLNGIIEGIDGMEQLRGNTFVGEGFKVVSREIFSPEKGDRADVRNVLMLFTDGAATDFEVAKEEAKKLKTNGTTIICVGAGRELMLQFFRSQLQEFASDPPEQYVFTKGFEELDKVVKAVSSITCEEAKNAPETATNTSVDMNLNSYKTADHYWAFDMVNGDIVTDLIGRKRCTLTGGAHLFMSVKRKMAKDEIYKLLVRTTGQAWSITLPADRIPSVWFSFAFAWKKSLGLAIYLNGFKVEENLKPTNVEGPDVSNSLFLARPATSTSLEYQTKFRIDDFAIFYRFMSDQEVQGILFEGNGPSSQGGADPCTPNPCKNGTCSTDSDTASGFICQCSPGWTGELCNQ</sequence>
<dbReference type="PROSITE" id="PS50026">
    <property type="entry name" value="EGF_3"/>
    <property type="match status" value="1"/>
</dbReference>
<dbReference type="Gene3D" id="3.40.50.410">
    <property type="entry name" value="von Willebrand factor, type A domain"/>
    <property type="match status" value="1"/>
</dbReference>
<evidence type="ECO:0000313" key="6">
    <source>
        <dbReference type="Proteomes" id="UP001152795"/>
    </source>
</evidence>
<evidence type="ECO:0000256" key="2">
    <source>
        <dbReference type="ARBA" id="ARBA00023278"/>
    </source>
</evidence>
<feature type="compositionally biased region" description="Low complexity" evidence="4">
    <location>
        <begin position="444"/>
        <end position="459"/>
    </location>
</feature>
<proteinExistence type="inferred from homology"/>
<keyword evidence="6" id="KW-1185">Reference proteome</keyword>
<dbReference type="PANTHER" id="PTHR24020">
    <property type="entry name" value="COLLAGEN ALPHA"/>
    <property type="match status" value="1"/>
</dbReference>
<feature type="region of interest" description="Disordered" evidence="4">
    <location>
        <begin position="1"/>
        <end position="25"/>
    </location>
</feature>
<feature type="compositionally biased region" description="Basic and acidic residues" evidence="4">
    <location>
        <begin position="331"/>
        <end position="352"/>
    </location>
</feature>
<dbReference type="AlphaFoldDB" id="A0A6S7I7V3"/>
<dbReference type="PROSITE" id="PS01186">
    <property type="entry name" value="EGF_2"/>
    <property type="match status" value="1"/>
</dbReference>
<dbReference type="PROSITE" id="PS00022">
    <property type="entry name" value="EGF_1"/>
    <property type="match status" value="1"/>
</dbReference>
<feature type="region of interest" description="Disordered" evidence="4">
    <location>
        <begin position="423"/>
        <end position="463"/>
    </location>
</feature>
<keyword evidence="5" id="KW-0176">Collagen</keyword>
<dbReference type="InterPro" id="IPR002035">
    <property type="entry name" value="VWF_A"/>
</dbReference>
<dbReference type="InterPro" id="IPR000742">
    <property type="entry name" value="EGF"/>
</dbReference>